<dbReference type="SUPFAM" id="SSF52799">
    <property type="entry name" value="(Phosphotyrosine protein) phosphatases II"/>
    <property type="match status" value="2"/>
</dbReference>
<dbReference type="EnsemblMetazoa" id="CapteT124654">
    <property type="protein sequence ID" value="CapteP124654"/>
    <property type="gene ID" value="CapteG124654"/>
</dbReference>
<reference evidence="10" key="1">
    <citation type="submission" date="2012-12" db="EMBL/GenBank/DDBJ databases">
        <authorList>
            <person name="Hellsten U."/>
            <person name="Grimwood J."/>
            <person name="Chapman J.A."/>
            <person name="Shapiro H."/>
            <person name="Aerts A."/>
            <person name="Otillar R.P."/>
            <person name="Terry A.Y."/>
            <person name="Boore J.L."/>
            <person name="Simakov O."/>
            <person name="Marletaz F."/>
            <person name="Cho S.-J."/>
            <person name="Edsinger-Gonzales E."/>
            <person name="Havlak P."/>
            <person name="Kuo D.-H."/>
            <person name="Larsson T."/>
            <person name="Lv J."/>
            <person name="Arendt D."/>
            <person name="Savage R."/>
            <person name="Osoegawa K."/>
            <person name="de Jong P."/>
            <person name="Lindberg D.R."/>
            <person name="Seaver E.C."/>
            <person name="Weisblat D.A."/>
            <person name="Putnam N.H."/>
            <person name="Grigoriev I.V."/>
            <person name="Rokhsar D.S."/>
        </authorList>
    </citation>
    <scope>NUCLEOTIDE SEQUENCE</scope>
    <source>
        <strain evidence="10">I ESC-2004</strain>
    </source>
</reference>
<dbReference type="CDD" id="cd00047">
    <property type="entry name" value="PTPc"/>
    <property type="match status" value="1"/>
</dbReference>
<feature type="domain" description="Tyrosine specific protein phosphatases" evidence="7">
    <location>
        <begin position="82"/>
        <end position="153"/>
    </location>
</feature>
<keyword evidence="10" id="KW-1185">Reference proteome</keyword>
<evidence type="ECO:0000256" key="3">
    <source>
        <dbReference type="ARBA" id="ARBA00022801"/>
    </source>
</evidence>
<evidence type="ECO:0000259" key="6">
    <source>
        <dbReference type="PROSITE" id="PS50055"/>
    </source>
</evidence>
<organism evidence="8">
    <name type="scientific">Capitella teleta</name>
    <name type="common">Polychaete worm</name>
    <dbReference type="NCBI Taxonomy" id="283909"/>
    <lineage>
        <taxon>Eukaryota</taxon>
        <taxon>Metazoa</taxon>
        <taxon>Spiralia</taxon>
        <taxon>Lophotrochozoa</taxon>
        <taxon>Annelida</taxon>
        <taxon>Polychaeta</taxon>
        <taxon>Sedentaria</taxon>
        <taxon>Scolecida</taxon>
        <taxon>Capitellidae</taxon>
        <taxon>Capitella</taxon>
    </lineage>
</organism>
<evidence type="ECO:0000256" key="4">
    <source>
        <dbReference type="ARBA" id="ARBA00022912"/>
    </source>
</evidence>
<dbReference type="InterPro" id="IPR000242">
    <property type="entry name" value="PTP_cat"/>
</dbReference>
<keyword evidence="3" id="KW-0378">Hydrolase</keyword>
<dbReference type="SMART" id="SM00194">
    <property type="entry name" value="PTPc"/>
    <property type="match status" value="2"/>
</dbReference>
<dbReference type="PANTHER" id="PTHR19134">
    <property type="entry name" value="RECEPTOR-TYPE TYROSINE-PROTEIN PHOSPHATASE"/>
    <property type="match status" value="1"/>
</dbReference>
<protein>
    <recommendedName>
        <fullName evidence="2">protein-tyrosine-phosphatase</fullName>
        <ecNumber evidence="2">3.1.3.48</ecNumber>
    </recommendedName>
</protein>
<dbReference type="InterPro" id="IPR003595">
    <property type="entry name" value="Tyr_Pase_cat"/>
</dbReference>
<evidence type="ECO:0000259" key="7">
    <source>
        <dbReference type="PROSITE" id="PS50056"/>
    </source>
</evidence>
<evidence type="ECO:0000313" key="8">
    <source>
        <dbReference type="EMBL" id="ELT91787.1"/>
    </source>
</evidence>
<evidence type="ECO:0000313" key="10">
    <source>
        <dbReference type="Proteomes" id="UP000014760"/>
    </source>
</evidence>
<evidence type="ECO:0000256" key="2">
    <source>
        <dbReference type="ARBA" id="ARBA00013064"/>
    </source>
</evidence>
<dbReference type="Proteomes" id="UP000014760">
    <property type="component" value="Unassembled WGS sequence"/>
</dbReference>
<evidence type="ECO:0000313" key="9">
    <source>
        <dbReference type="EnsemblMetazoa" id="CapteP124654"/>
    </source>
</evidence>
<dbReference type="InterPro" id="IPR000387">
    <property type="entry name" value="Tyr_Pase_dom"/>
</dbReference>
<sequence>IVMVTQLMEGGKKKCEKYWPCDVGTTEEFGTFAVTTVLKEEYADYAYLKFRVTHQDEERELHHFHFLSWNDKKRPEHTFPLIAFLRRVRSFDSEAVGPLVVHCSAGVGRTGTLIALDYLLEQAKAEEEVDVFSCVQQMRMQRMSMVQVLEQYVFVYEALLEALKSGETAIPCTEFPRTLKNIEDHNSAAHQQMCKEFEVHAIDLTNADGGKVKNRSKNRYQDIVPMDLFRHRLDPRVSEHNDYINAVSVDGYRSLNAFLLTQMPLPETVSNFLHMIYSSDGIQSNVIVMLNALDEEDPSCASYWPNDVDSPVEHDGLRVNLVQENADQHPNILIRDLTISTAGDPKPLKVRQFQLINCWSEDRSFPDDVEVLLTLMELVIRWQQQSGVAPVTVHCMNGVERSALFAIASYLMDMLKAEQVVDVYLASRFITSKCPLALPLLEQYQFLFELAGSFMSNFETYANFK</sequence>
<dbReference type="PROSITE" id="PS50056">
    <property type="entry name" value="TYR_PHOSPHATASE_2"/>
    <property type="match status" value="2"/>
</dbReference>
<dbReference type="EMBL" id="AMQN01013626">
    <property type="status" value="NOT_ANNOTATED_CDS"/>
    <property type="molecule type" value="Genomic_DNA"/>
</dbReference>
<reference evidence="9" key="3">
    <citation type="submission" date="2015-06" db="UniProtKB">
        <authorList>
            <consortium name="EnsemblMetazoa"/>
        </authorList>
    </citation>
    <scope>IDENTIFICATION</scope>
</reference>
<dbReference type="EMBL" id="KB310348">
    <property type="protein sequence ID" value="ELT91787.1"/>
    <property type="molecule type" value="Genomic_DNA"/>
</dbReference>
<evidence type="ECO:0000256" key="1">
    <source>
        <dbReference type="ARBA" id="ARBA00009580"/>
    </source>
</evidence>
<accession>R7TE59</accession>
<dbReference type="Gene3D" id="3.90.190.10">
    <property type="entry name" value="Protein tyrosine phosphatase superfamily"/>
    <property type="match status" value="2"/>
</dbReference>
<feature type="domain" description="Tyrosine specific protein phosphatases" evidence="7">
    <location>
        <begin position="370"/>
        <end position="445"/>
    </location>
</feature>
<comment type="catalytic activity">
    <reaction evidence="5">
        <text>O-phospho-L-tyrosyl-[protein] + H2O = L-tyrosyl-[protein] + phosphate</text>
        <dbReference type="Rhea" id="RHEA:10684"/>
        <dbReference type="Rhea" id="RHEA-COMP:10136"/>
        <dbReference type="Rhea" id="RHEA-COMP:20101"/>
        <dbReference type="ChEBI" id="CHEBI:15377"/>
        <dbReference type="ChEBI" id="CHEBI:43474"/>
        <dbReference type="ChEBI" id="CHEBI:46858"/>
        <dbReference type="ChEBI" id="CHEBI:61978"/>
        <dbReference type="EC" id="3.1.3.48"/>
    </reaction>
</comment>
<name>R7TE59_CAPTE</name>
<dbReference type="GO" id="GO:0004725">
    <property type="term" value="F:protein tyrosine phosphatase activity"/>
    <property type="evidence" value="ECO:0007669"/>
    <property type="project" value="UniProtKB-EC"/>
</dbReference>
<dbReference type="InterPro" id="IPR016130">
    <property type="entry name" value="Tyr_Pase_AS"/>
</dbReference>
<dbReference type="PANTHER" id="PTHR19134:SF562">
    <property type="entry name" value="PROTEIN-TYROSINE-PHOSPHATASE"/>
    <property type="match status" value="1"/>
</dbReference>
<dbReference type="PROSITE" id="PS50055">
    <property type="entry name" value="TYR_PHOSPHATASE_PTP"/>
    <property type="match status" value="2"/>
</dbReference>
<dbReference type="HOGENOM" id="CLU_001645_8_0_1"/>
<reference evidence="8 10" key="2">
    <citation type="journal article" date="2013" name="Nature">
        <title>Insights into bilaterian evolution from three spiralian genomes.</title>
        <authorList>
            <person name="Simakov O."/>
            <person name="Marletaz F."/>
            <person name="Cho S.J."/>
            <person name="Edsinger-Gonzales E."/>
            <person name="Havlak P."/>
            <person name="Hellsten U."/>
            <person name="Kuo D.H."/>
            <person name="Larsson T."/>
            <person name="Lv J."/>
            <person name="Arendt D."/>
            <person name="Savage R."/>
            <person name="Osoegawa K."/>
            <person name="de Jong P."/>
            <person name="Grimwood J."/>
            <person name="Chapman J.A."/>
            <person name="Shapiro H."/>
            <person name="Aerts A."/>
            <person name="Otillar R.P."/>
            <person name="Terry A.Y."/>
            <person name="Boore J.L."/>
            <person name="Grigoriev I.V."/>
            <person name="Lindberg D.R."/>
            <person name="Seaver E.C."/>
            <person name="Weisblat D.A."/>
            <person name="Putnam N.H."/>
            <person name="Rokhsar D.S."/>
        </authorList>
    </citation>
    <scope>NUCLEOTIDE SEQUENCE</scope>
    <source>
        <strain evidence="8 10">I ESC-2004</strain>
    </source>
</reference>
<dbReference type="InterPro" id="IPR050348">
    <property type="entry name" value="Protein-Tyr_Phosphatase"/>
</dbReference>
<dbReference type="AlphaFoldDB" id="R7TE59"/>
<dbReference type="Pfam" id="PF00102">
    <property type="entry name" value="Y_phosphatase"/>
    <property type="match status" value="2"/>
</dbReference>
<evidence type="ECO:0000256" key="5">
    <source>
        <dbReference type="ARBA" id="ARBA00051722"/>
    </source>
</evidence>
<feature type="non-terminal residue" evidence="8">
    <location>
        <position position="1"/>
    </location>
</feature>
<dbReference type="FunFam" id="3.90.190.10:FF:000185">
    <property type="entry name" value="Predicted protein"/>
    <property type="match status" value="1"/>
</dbReference>
<dbReference type="PROSITE" id="PS00383">
    <property type="entry name" value="TYR_PHOSPHATASE_1"/>
    <property type="match status" value="2"/>
</dbReference>
<feature type="domain" description="Tyrosine-protein phosphatase" evidence="6">
    <location>
        <begin position="214"/>
        <end position="454"/>
    </location>
</feature>
<keyword evidence="4" id="KW-0904">Protein phosphatase</keyword>
<dbReference type="SMART" id="SM00404">
    <property type="entry name" value="PTPc_motif"/>
    <property type="match status" value="2"/>
</dbReference>
<feature type="domain" description="Tyrosine-protein phosphatase" evidence="6">
    <location>
        <begin position="1"/>
        <end position="162"/>
    </location>
</feature>
<gene>
    <name evidence="8" type="ORF">CAPTEDRAFT_124654</name>
</gene>
<dbReference type="EC" id="3.1.3.48" evidence="2"/>
<proteinExistence type="inferred from homology"/>
<comment type="similarity">
    <text evidence="1">Belongs to the protein-tyrosine phosphatase family.</text>
</comment>
<dbReference type="OrthoDB" id="6407541at2759"/>
<dbReference type="OMA" id="MSMAITH"/>
<dbReference type="FunFam" id="3.90.190.10:FF:000102">
    <property type="entry name" value="Receptor-type tyrosine-protein phosphatase"/>
    <property type="match status" value="1"/>
</dbReference>
<dbReference type="STRING" id="283909.R7TE59"/>
<dbReference type="PRINTS" id="PR00700">
    <property type="entry name" value="PRTYPHPHTASE"/>
</dbReference>
<dbReference type="InterPro" id="IPR029021">
    <property type="entry name" value="Prot-tyrosine_phosphatase-like"/>
</dbReference>